<evidence type="ECO:0000256" key="6">
    <source>
        <dbReference type="ARBA" id="ARBA00023224"/>
    </source>
</evidence>
<evidence type="ECO:0000256" key="1">
    <source>
        <dbReference type="ARBA" id="ARBA00004651"/>
    </source>
</evidence>
<evidence type="ECO:0000256" key="4">
    <source>
        <dbReference type="ARBA" id="ARBA00022989"/>
    </source>
</evidence>
<keyword evidence="2" id="KW-1003">Cell membrane</keyword>
<evidence type="ECO:0000256" key="9">
    <source>
        <dbReference type="SAM" id="Phobius"/>
    </source>
</evidence>
<keyword evidence="13" id="KW-1185">Reference proteome</keyword>
<feature type="domain" description="HAMP" evidence="11">
    <location>
        <begin position="217"/>
        <end position="271"/>
    </location>
</feature>
<name>A0A9X3AKJ2_9GAMM</name>
<feature type="transmembrane region" description="Helical" evidence="9">
    <location>
        <begin position="17"/>
        <end position="36"/>
    </location>
</feature>
<dbReference type="Gene3D" id="3.30.450.20">
    <property type="entry name" value="PAS domain"/>
    <property type="match status" value="1"/>
</dbReference>
<gene>
    <name evidence="12" type="ORF">NE535_00090</name>
</gene>
<dbReference type="RefSeq" id="WP_261296667.1">
    <property type="nucleotide sequence ID" value="NZ_JAMTCD010000001.1"/>
</dbReference>
<dbReference type="CDD" id="cd11386">
    <property type="entry name" value="MCP_signal"/>
    <property type="match status" value="1"/>
</dbReference>
<dbReference type="PROSITE" id="PS50885">
    <property type="entry name" value="HAMP"/>
    <property type="match status" value="1"/>
</dbReference>
<dbReference type="GO" id="GO:0007165">
    <property type="term" value="P:signal transduction"/>
    <property type="evidence" value="ECO:0007669"/>
    <property type="project" value="UniProtKB-KW"/>
</dbReference>
<evidence type="ECO:0000313" key="13">
    <source>
        <dbReference type="Proteomes" id="UP001155546"/>
    </source>
</evidence>
<keyword evidence="4 9" id="KW-1133">Transmembrane helix</keyword>
<dbReference type="FunFam" id="1.10.287.950:FF:000001">
    <property type="entry name" value="Methyl-accepting chemotaxis sensory transducer"/>
    <property type="match status" value="1"/>
</dbReference>
<dbReference type="InterPro" id="IPR004090">
    <property type="entry name" value="Chemotax_Me-accpt_rcpt"/>
</dbReference>
<evidence type="ECO:0000256" key="2">
    <source>
        <dbReference type="ARBA" id="ARBA00022475"/>
    </source>
</evidence>
<comment type="similarity">
    <text evidence="7">Belongs to the methyl-accepting chemotaxis (MCP) protein family.</text>
</comment>
<feature type="transmembrane region" description="Helical" evidence="9">
    <location>
        <begin position="194"/>
        <end position="216"/>
    </location>
</feature>
<dbReference type="SMART" id="SM00283">
    <property type="entry name" value="MA"/>
    <property type="match status" value="1"/>
</dbReference>
<dbReference type="Pfam" id="PF00015">
    <property type="entry name" value="MCPsignal"/>
    <property type="match status" value="1"/>
</dbReference>
<dbReference type="Gene3D" id="1.10.287.950">
    <property type="entry name" value="Methyl-accepting chemotaxis protein"/>
    <property type="match status" value="1"/>
</dbReference>
<proteinExistence type="inferred from homology"/>
<dbReference type="SMART" id="SM00304">
    <property type="entry name" value="HAMP"/>
    <property type="match status" value="2"/>
</dbReference>
<dbReference type="Pfam" id="PF08269">
    <property type="entry name" value="dCache_2"/>
    <property type="match status" value="1"/>
</dbReference>
<dbReference type="GO" id="GO:0005886">
    <property type="term" value="C:plasma membrane"/>
    <property type="evidence" value="ECO:0007669"/>
    <property type="project" value="UniProtKB-SubCell"/>
</dbReference>
<evidence type="ECO:0000256" key="5">
    <source>
        <dbReference type="ARBA" id="ARBA00023136"/>
    </source>
</evidence>
<dbReference type="GO" id="GO:0006935">
    <property type="term" value="P:chemotaxis"/>
    <property type="evidence" value="ECO:0007669"/>
    <property type="project" value="InterPro"/>
</dbReference>
<dbReference type="InterPro" id="IPR033480">
    <property type="entry name" value="sCache_2"/>
</dbReference>
<evidence type="ECO:0000256" key="8">
    <source>
        <dbReference type="PROSITE-ProRule" id="PRU00284"/>
    </source>
</evidence>
<dbReference type="InterPro" id="IPR003660">
    <property type="entry name" value="HAMP_dom"/>
</dbReference>
<dbReference type="PANTHER" id="PTHR32089:SF119">
    <property type="entry name" value="METHYL-ACCEPTING CHEMOTAXIS PROTEIN CTPL"/>
    <property type="match status" value="1"/>
</dbReference>
<evidence type="ECO:0000256" key="3">
    <source>
        <dbReference type="ARBA" id="ARBA00022692"/>
    </source>
</evidence>
<evidence type="ECO:0000259" key="11">
    <source>
        <dbReference type="PROSITE" id="PS50885"/>
    </source>
</evidence>
<keyword evidence="3 9" id="KW-0812">Transmembrane</keyword>
<evidence type="ECO:0000313" key="12">
    <source>
        <dbReference type="EMBL" id="MCT7940201.1"/>
    </source>
</evidence>
<dbReference type="PANTHER" id="PTHR32089">
    <property type="entry name" value="METHYL-ACCEPTING CHEMOTAXIS PROTEIN MCPB"/>
    <property type="match status" value="1"/>
</dbReference>
<feature type="domain" description="Methyl-accepting transducer" evidence="10">
    <location>
        <begin position="276"/>
        <end position="512"/>
    </location>
</feature>
<keyword evidence="5 9" id="KW-0472">Membrane</keyword>
<dbReference type="CDD" id="cd06225">
    <property type="entry name" value="HAMP"/>
    <property type="match status" value="1"/>
</dbReference>
<dbReference type="PRINTS" id="PR00260">
    <property type="entry name" value="CHEMTRNSDUCR"/>
</dbReference>
<dbReference type="SMART" id="SM01049">
    <property type="entry name" value="Cache_2"/>
    <property type="match status" value="1"/>
</dbReference>
<dbReference type="SUPFAM" id="SSF58104">
    <property type="entry name" value="Methyl-accepting chemotaxis protein (MCP) signaling domain"/>
    <property type="match status" value="1"/>
</dbReference>
<evidence type="ECO:0000259" key="10">
    <source>
        <dbReference type="PROSITE" id="PS50111"/>
    </source>
</evidence>
<dbReference type="Proteomes" id="UP001155546">
    <property type="component" value="Unassembled WGS sequence"/>
</dbReference>
<comment type="caution">
    <text evidence="12">The sequence shown here is derived from an EMBL/GenBank/DDBJ whole genome shotgun (WGS) entry which is preliminary data.</text>
</comment>
<dbReference type="GO" id="GO:0004888">
    <property type="term" value="F:transmembrane signaling receptor activity"/>
    <property type="evidence" value="ECO:0007669"/>
    <property type="project" value="InterPro"/>
</dbReference>
<dbReference type="Pfam" id="PF00672">
    <property type="entry name" value="HAMP"/>
    <property type="match status" value="1"/>
</dbReference>
<keyword evidence="6 8" id="KW-0807">Transducer</keyword>
<protein>
    <submittedName>
        <fullName evidence="12">Methyl-accepting chemotaxis protein</fullName>
    </submittedName>
</protein>
<evidence type="ECO:0000256" key="7">
    <source>
        <dbReference type="ARBA" id="ARBA00029447"/>
    </source>
</evidence>
<dbReference type="EMBL" id="JAMTCD010000001">
    <property type="protein sequence ID" value="MCT7940201.1"/>
    <property type="molecule type" value="Genomic_DNA"/>
</dbReference>
<dbReference type="InterPro" id="IPR004010">
    <property type="entry name" value="Double_Cache_2"/>
</dbReference>
<dbReference type="AlphaFoldDB" id="A0A9X3AKJ2"/>
<organism evidence="12 13">
    <name type="scientific">Shewanella holmiensis</name>
    <dbReference type="NCBI Taxonomy" id="2952222"/>
    <lineage>
        <taxon>Bacteria</taxon>
        <taxon>Pseudomonadati</taxon>
        <taxon>Pseudomonadota</taxon>
        <taxon>Gammaproteobacteria</taxon>
        <taxon>Alteromonadales</taxon>
        <taxon>Shewanellaceae</taxon>
        <taxon>Shewanella</taxon>
    </lineage>
</organism>
<comment type="subcellular location">
    <subcellularLocation>
        <location evidence="1">Cell membrane</location>
        <topology evidence="1">Multi-pass membrane protein</topology>
    </subcellularLocation>
</comment>
<dbReference type="PROSITE" id="PS50111">
    <property type="entry name" value="CHEMOTAXIS_TRANSDUC_2"/>
    <property type="match status" value="1"/>
</dbReference>
<reference evidence="12" key="1">
    <citation type="journal article" date="2023" name="Int. J. Syst. Evol. Microbiol.">
        <title>&lt;i&gt;Shewanella septentrionalis&lt;/i&gt; sp. nov. and &lt;i&gt;Shewanella holmiensis&lt;/i&gt; sp. nov., isolated from Baltic Sea water and sediments.</title>
        <authorList>
            <person name="Martin-Rodriguez A.J."/>
            <person name="Thorell K."/>
            <person name="Joffre E."/>
            <person name="Jensie-Markopoulos S."/>
            <person name="Moore E.R.B."/>
            <person name="Sjoling A."/>
        </authorList>
    </citation>
    <scope>NUCLEOTIDE SEQUENCE</scope>
    <source>
        <strain evidence="12">SP1S2-7</strain>
    </source>
</reference>
<dbReference type="InterPro" id="IPR004089">
    <property type="entry name" value="MCPsignal_dom"/>
</dbReference>
<sequence>MNAINLLLRKMSISKRLLGMLVLSIVATILMFLFALSRIDNVLISEKEAKLHALVDAATAVVDQYYQRSEQGELTIEQAQMSAIAALDHLRYAGQEYYFTINTQGMMIQHAFAKKLVDTSVIGMKDPDGIKLFQLMIDRTQTQDSARVDYMWNKPNQETPSPKMSVVKKFSPWNWIIGTGIYVDDIHAQEREFIYSYLLLLALVWLPVLIFLYIIIQSVSVPMRSTITAFENVAKGEGDLTLRLSEEGGDELKEIATHFNMFTSKIQNVIASVGESIQHSTELAGGMSAIAEKANQASTNVQMETENVATAINEMSMTASEVASNAQLAAQSAHSADAEADKTAKVVDNAMGKINELSSELIHTEEVVNGLQISSSKIGQILDVIVGIAEQTNLLALNAAIEAARAGEAGRGFAVVADEVRTLASRTQDSTREINGIIDAIRHAIDSVNASVARAKIKSNETVSETGQVVGALDEIKNSIEQISQMNIQIAAATEEQSAVIAELNMNITCINDMSVENREYNQDINQNSSQIEQGSEKLAKLVAHFKV</sequence>
<accession>A0A9X3AKJ2</accession>